<dbReference type="InterPro" id="IPR029787">
    <property type="entry name" value="Nucleotide_cyclase"/>
</dbReference>
<comment type="catalytic activity">
    <reaction evidence="3">
        <text>2 GTP = 3',3'-c-di-GMP + 2 diphosphate</text>
        <dbReference type="Rhea" id="RHEA:24898"/>
        <dbReference type="ChEBI" id="CHEBI:33019"/>
        <dbReference type="ChEBI" id="CHEBI:37565"/>
        <dbReference type="ChEBI" id="CHEBI:58805"/>
        <dbReference type="EC" id="2.7.7.65"/>
    </reaction>
</comment>
<dbReference type="CDD" id="cd01949">
    <property type="entry name" value="GGDEF"/>
    <property type="match status" value="1"/>
</dbReference>
<comment type="cofactor">
    <cofactor evidence="1">
        <name>Mg(2+)</name>
        <dbReference type="ChEBI" id="CHEBI:18420"/>
    </cofactor>
</comment>
<sequence length="443" mass="48737">MRAEPRDGPELNWQAEFRDSAMEALFQRTLTSYHACQLRVALFVIAGLFLAFALADYTVLGAGQPFLTLLAMRLLVVLTCLLLGLAIWRRPAVAHWPLPINLACLLGISGLLMTIPLRPAGDGIHIASVVAASMALYLFIPNRIQWMLAANAYLLLGFLVAVRLWAPLQPGLLLTSLLLLGFVNLLGWMTISRIKRLKREQFALLLEERSANRRLKEEIREREELEARLRHMACTDGLTGIANRRHFFELAEQELRRARRDGTPLALCMVDVDLFKRLNDRHGHAVGDLVLSTVAGCCQAVLRDSDVLGRYGGEEFVIALPLADLGTAAAIAERLREKVSALRLPMLGDTTPLTVTVGISRLEEGESRLDPTLLRADRALYEGKARGRNCVVVASRPAPEIGDSEERPRWAYGKLTRADTNATTPAAAALAALPADEPAPGHS</sequence>
<dbReference type="EC" id="2.7.7.65" evidence="2"/>
<dbReference type="InterPro" id="IPR043128">
    <property type="entry name" value="Rev_trsase/Diguanyl_cyclase"/>
</dbReference>
<dbReference type="Pfam" id="PF00990">
    <property type="entry name" value="GGDEF"/>
    <property type="match status" value="1"/>
</dbReference>
<comment type="caution">
    <text evidence="8">The sequence shown here is derived from an EMBL/GenBank/DDBJ whole genome shotgun (WGS) entry which is preliminary data.</text>
</comment>
<keyword evidence="6" id="KW-0812">Transmembrane</keyword>
<organism evidence="8 9">
    <name type="scientific">Halomonas campaniensis</name>
    <dbReference type="NCBI Taxonomy" id="213554"/>
    <lineage>
        <taxon>Bacteria</taxon>
        <taxon>Pseudomonadati</taxon>
        <taxon>Pseudomonadota</taxon>
        <taxon>Gammaproteobacteria</taxon>
        <taxon>Oceanospirillales</taxon>
        <taxon>Halomonadaceae</taxon>
        <taxon>Halomonas</taxon>
    </lineage>
</organism>
<evidence type="ECO:0000313" key="8">
    <source>
        <dbReference type="EMBL" id="MBB3332106.1"/>
    </source>
</evidence>
<dbReference type="RefSeq" id="WP_183333364.1">
    <property type="nucleotide sequence ID" value="NZ_JACHZF010000024.1"/>
</dbReference>
<reference evidence="8 9" key="1">
    <citation type="submission" date="2020-08" db="EMBL/GenBank/DDBJ databases">
        <title>Genomic Encyclopedia of Archaeal and Bacterial Type Strains, Phase II (KMG-II): from individual species to whole genera.</title>
        <authorList>
            <person name="Goeker M."/>
        </authorList>
    </citation>
    <scope>NUCLEOTIDE SEQUENCE [LARGE SCALE GENOMIC DNA]</scope>
    <source>
        <strain evidence="8 9">5AG</strain>
    </source>
</reference>
<keyword evidence="6" id="KW-0472">Membrane</keyword>
<feature type="domain" description="GGDEF" evidence="7">
    <location>
        <begin position="263"/>
        <end position="396"/>
    </location>
</feature>
<feature type="region of interest" description="Disordered" evidence="5">
    <location>
        <begin position="423"/>
        <end position="443"/>
    </location>
</feature>
<dbReference type="SUPFAM" id="SSF55073">
    <property type="entry name" value="Nucleotide cyclase"/>
    <property type="match status" value="1"/>
</dbReference>
<protein>
    <recommendedName>
        <fullName evidence="2">diguanylate cyclase</fullName>
        <ecNumber evidence="2">2.7.7.65</ecNumber>
    </recommendedName>
</protein>
<dbReference type="InterPro" id="IPR050469">
    <property type="entry name" value="Diguanylate_Cyclase"/>
</dbReference>
<feature type="transmembrane region" description="Helical" evidence="6">
    <location>
        <begin position="66"/>
        <end position="88"/>
    </location>
</feature>
<dbReference type="GO" id="GO:0052621">
    <property type="term" value="F:diguanylate cyclase activity"/>
    <property type="evidence" value="ECO:0007669"/>
    <property type="project" value="UniProtKB-EC"/>
</dbReference>
<feature type="transmembrane region" description="Helical" evidence="6">
    <location>
        <begin position="123"/>
        <end position="140"/>
    </location>
</feature>
<feature type="transmembrane region" description="Helical" evidence="6">
    <location>
        <begin position="40"/>
        <end position="60"/>
    </location>
</feature>
<evidence type="ECO:0000313" key="9">
    <source>
        <dbReference type="Proteomes" id="UP000553442"/>
    </source>
</evidence>
<evidence type="ECO:0000256" key="6">
    <source>
        <dbReference type="SAM" id="Phobius"/>
    </source>
</evidence>
<feature type="transmembrane region" description="Helical" evidence="6">
    <location>
        <begin position="100"/>
        <end position="117"/>
    </location>
</feature>
<dbReference type="NCBIfam" id="TIGR00254">
    <property type="entry name" value="GGDEF"/>
    <property type="match status" value="1"/>
</dbReference>
<evidence type="ECO:0000256" key="5">
    <source>
        <dbReference type="SAM" id="MobiDB-lite"/>
    </source>
</evidence>
<feature type="transmembrane region" description="Helical" evidence="6">
    <location>
        <begin position="172"/>
        <end position="191"/>
    </location>
</feature>
<evidence type="ECO:0000256" key="4">
    <source>
        <dbReference type="SAM" id="Coils"/>
    </source>
</evidence>
<dbReference type="AlphaFoldDB" id="A0A7W5PCJ6"/>
<name>A0A7W5PCJ6_9GAMM</name>
<gene>
    <name evidence="8" type="ORF">BDK63_003000</name>
</gene>
<dbReference type="InterPro" id="IPR000160">
    <property type="entry name" value="GGDEF_dom"/>
</dbReference>
<keyword evidence="9" id="KW-1185">Reference proteome</keyword>
<dbReference type="Gene3D" id="3.30.70.270">
    <property type="match status" value="1"/>
</dbReference>
<accession>A0A7W5PCJ6</accession>
<evidence type="ECO:0000256" key="3">
    <source>
        <dbReference type="ARBA" id="ARBA00034247"/>
    </source>
</evidence>
<dbReference type="FunFam" id="3.30.70.270:FF:000001">
    <property type="entry name" value="Diguanylate cyclase domain protein"/>
    <property type="match status" value="1"/>
</dbReference>
<dbReference type="SMART" id="SM00267">
    <property type="entry name" value="GGDEF"/>
    <property type="match status" value="1"/>
</dbReference>
<evidence type="ECO:0000259" key="7">
    <source>
        <dbReference type="PROSITE" id="PS50887"/>
    </source>
</evidence>
<proteinExistence type="predicted"/>
<feature type="coiled-coil region" evidence="4">
    <location>
        <begin position="205"/>
        <end position="235"/>
    </location>
</feature>
<keyword evidence="6" id="KW-1133">Transmembrane helix</keyword>
<dbReference type="PROSITE" id="PS50887">
    <property type="entry name" value="GGDEF"/>
    <property type="match status" value="1"/>
</dbReference>
<evidence type="ECO:0000256" key="1">
    <source>
        <dbReference type="ARBA" id="ARBA00001946"/>
    </source>
</evidence>
<evidence type="ECO:0000256" key="2">
    <source>
        <dbReference type="ARBA" id="ARBA00012528"/>
    </source>
</evidence>
<feature type="transmembrane region" description="Helical" evidence="6">
    <location>
        <begin position="147"/>
        <end position="166"/>
    </location>
</feature>
<dbReference type="PANTHER" id="PTHR45138:SF9">
    <property type="entry name" value="DIGUANYLATE CYCLASE DGCM-RELATED"/>
    <property type="match status" value="1"/>
</dbReference>
<dbReference type="Proteomes" id="UP000553442">
    <property type="component" value="Unassembled WGS sequence"/>
</dbReference>
<dbReference type="EMBL" id="JACHZF010000024">
    <property type="protein sequence ID" value="MBB3332106.1"/>
    <property type="molecule type" value="Genomic_DNA"/>
</dbReference>
<dbReference type="PANTHER" id="PTHR45138">
    <property type="entry name" value="REGULATORY COMPONENTS OF SENSORY TRANSDUCTION SYSTEM"/>
    <property type="match status" value="1"/>
</dbReference>
<keyword evidence="4" id="KW-0175">Coiled coil</keyword>